<dbReference type="RefSeq" id="WP_172166075.1">
    <property type="nucleotide sequence ID" value="NZ_CP053716.1"/>
</dbReference>
<dbReference type="KEGG" id="bwa:HLV38_06835"/>
<dbReference type="PANTHER" id="PTHR37309:SF1">
    <property type="entry name" value="SLR0284 PROTEIN"/>
    <property type="match status" value="1"/>
</dbReference>
<dbReference type="AlphaFoldDB" id="A0A6M8JAJ5"/>
<name>A0A6M8JAJ5_9ACTN</name>
<sequence>MNLIARWLITTVACAAALWLIPGIGFNGSGDTMISALILGLVMALVNTGIKPLAQLISLPFTVLTLGAFYLVVNTLMVYLAVALAGALFGVEIQIANFFSALLASIVISIVSSILNNMFGQNERSDSRR</sequence>
<organism evidence="1 2">
    <name type="scientific">Berryella wangjianweii</name>
    <dbReference type="NCBI Taxonomy" id="2734634"/>
    <lineage>
        <taxon>Bacteria</taxon>
        <taxon>Bacillati</taxon>
        <taxon>Actinomycetota</taxon>
        <taxon>Coriobacteriia</taxon>
        <taxon>Eggerthellales</taxon>
        <taxon>Eggerthellaceae</taxon>
        <taxon>Berryella</taxon>
    </lineage>
</organism>
<reference evidence="2" key="1">
    <citation type="submission" date="2020-05" db="EMBL/GenBank/DDBJ databases">
        <title>Novel species in genus Nocardioides.</title>
        <authorList>
            <person name="Zhang G."/>
        </authorList>
    </citation>
    <scope>NUCLEOTIDE SEQUENCE [LARGE SCALE GENOMIC DNA]</scope>
    <source>
        <strain evidence="2">zg-1050</strain>
    </source>
</reference>
<dbReference type="PANTHER" id="PTHR37309">
    <property type="entry name" value="SLR0284 PROTEIN"/>
    <property type="match status" value="1"/>
</dbReference>
<keyword evidence="2" id="KW-1185">Reference proteome</keyword>
<dbReference type="Pfam" id="PF04020">
    <property type="entry name" value="Phage_holin_4_2"/>
    <property type="match status" value="1"/>
</dbReference>
<evidence type="ECO:0000313" key="1">
    <source>
        <dbReference type="EMBL" id="QKF07852.1"/>
    </source>
</evidence>
<evidence type="ECO:0000313" key="2">
    <source>
        <dbReference type="Proteomes" id="UP000503297"/>
    </source>
</evidence>
<dbReference type="Proteomes" id="UP000503297">
    <property type="component" value="Chromosome"/>
</dbReference>
<dbReference type="InterPro" id="IPR007165">
    <property type="entry name" value="Phage_holin_4_2"/>
</dbReference>
<proteinExistence type="predicted"/>
<accession>A0A6M8JAJ5</accession>
<protein>
    <submittedName>
        <fullName evidence="1">Phage holin family protein</fullName>
    </submittedName>
</protein>
<gene>
    <name evidence="1" type="ORF">HLV38_06835</name>
</gene>
<dbReference type="EMBL" id="CP053716">
    <property type="protein sequence ID" value="QKF07852.1"/>
    <property type="molecule type" value="Genomic_DNA"/>
</dbReference>